<dbReference type="OrthoDB" id="20696at2759"/>
<protein>
    <submittedName>
        <fullName evidence="3">RhoGEF domain-containing protein</fullName>
    </submittedName>
</protein>
<feature type="compositionally biased region" description="Acidic residues" evidence="1">
    <location>
        <begin position="37"/>
        <end position="59"/>
    </location>
</feature>
<dbReference type="SUPFAM" id="SSF48065">
    <property type="entry name" value="DBL homology domain (DH-domain)"/>
    <property type="match status" value="1"/>
</dbReference>
<dbReference type="RefSeq" id="XP_004354689.1">
    <property type="nucleotide sequence ID" value="XM_004354637.1"/>
</dbReference>
<feature type="region of interest" description="Disordered" evidence="1">
    <location>
        <begin position="1"/>
        <end position="21"/>
    </location>
</feature>
<dbReference type="InterPro" id="IPR011993">
    <property type="entry name" value="PH-like_dom_sf"/>
</dbReference>
<feature type="compositionally biased region" description="Polar residues" evidence="1">
    <location>
        <begin position="346"/>
        <end position="357"/>
    </location>
</feature>
<feature type="region of interest" description="Disordered" evidence="1">
    <location>
        <begin position="37"/>
        <end position="84"/>
    </location>
</feature>
<dbReference type="GeneID" id="14868410"/>
<feature type="compositionally biased region" description="Low complexity" evidence="1">
    <location>
        <begin position="513"/>
        <end position="560"/>
    </location>
</feature>
<feature type="compositionally biased region" description="Low complexity" evidence="1">
    <location>
        <begin position="300"/>
        <end position="321"/>
    </location>
</feature>
<dbReference type="SUPFAM" id="SSF50729">
    <property type="entry name" value="PH domain-like"/>
    <property type="match status" value="1"/>
</dbReference>
<feature type="compositionally biased region" description="Basic residues" evidence="1">
    <location>
        <begin position="483"/>
        <end position="508"/>
    </location>
</feature>
<organism evidence="3 4">
    <name type="scientific">Cavenderia fasciculata</name>
    <name type="common">Slime mold</name>
    <name type="synonym">Dictyostelium fasciculatum</name>
    <dbReference type="NCBI Taxonomy" id="261658"/>
    <lineage>
        <taxon>Eukaryota</taxon>
        <taxon>Amoebozoa</taxon>
        <taxon>Evosea</taxon>
        <taxon>Eumycetozoa</taxon>
        <taxon>Dictyostelia</taxon>
        <taxon>Acytosteliales</taxon>
        <taxon>Cavenderiaceae</taxon>
        <taxon>Cavenderia</taxon>
    </lineage>
</organism>
<dbReference type="AlphaFoldDB" id="F4Q7C3"/>
<dbReference type="InterPro" id="IPR000219">
    <property type="entry name" value="DH_dom"/>
</dbReference>
<dbReference type="InterPro" id="IPR035899">
    <property type="entry name" value="DBL_dom_sf"/>
</dbReference>
<feature type="region of interest" description="Disordered" evidence="1">
    <location>
        <begin position="458"/>
        <end position="602"/>
    </location>
</feature>
<dbReference type="InterPro" id="IPR001331">
    <property type="entry name" value="GDS_CDC24_CS"/>
</dbReference>
<dbReference type="Gene3D" id="2.30.29.30">
    <property type="entry name" value="Pleckstrin-homology domain (PH domain)/Phosphotyrosine-binding domain (PTB)"/>
    <property type="match status" value="1"/>
</dbReference>
<dbReference type="PROSITE" id="PS00741">
    <property type="entry name" value="DH_1"/>
    <property type="match status" value="1"/>
</dbReference>
<dbReference type="Proteomes" id="UP000007797">
    <property type="component" value="Unassembled WGS sequence"/>
</dbReference>
<dbReference type="PANTHER" id="PTHR45834:SF11">
    <property type="entry name" value="RHOGEF DOMAIN-CONTAINING PROTEIN GXCJ"/>
    <property type="match status" value="1"/>
</dbReference>
<evidence type="ECO:0000313" key="3">
    <source>
        <dbReference type="EMBL" id="EGG16305.1"/>
    </source>
</evidence>
<gene>
    <name evidence="3" type="primary">gxcJ</name>
    <name evidence="3" type="ORF">DFA_09335</name>
</gene>
<feature type="compositionally biased region" description="Low complexity" evidence="1">
    <location>
        <begin position="465"/>
        <end position="482"/>
    </location>
</feature>
<feature type="region of interest" description="Disordered" evidence="1">
    <location>
        <begin position="181"/>
        <end position="203"/>
    </location>
</feature>
<feature type="region of interest" description="Disordered" evidence="1">
    <location>
        <begin position="408"/>
        <end position="434"/>
    </location>
</feature>
<dbReference type="STRING" id="1054147.F4Q7C3"/>
<feature type="domain" description="DH" evidence="2">
    <location>
        <begin position="605"/>
        <end position="784"/>
    </location>
</feature>
<keyword evidence="4" id="KW-1185">Reference proteome</keyword>
<feature type="region of interest" description="Disordered" evidence="1">
    <location>
        <begin position="943"/>
        <end position="963"/>
    </location>
</feature>
<feature type="compositionally biased region" description="Polar residues" evidence="1">
    <location>
        <begin position="947"/>
        <end position="962"/>
    </location>
</feature>
<dbReference type="CDD" id="cd00160">
    <property type="entry name" value="RhoGEF"/>
    <property type="match status" value="1"/>
</dbReference>
<proteinExistence type="predicted"/>
<dbReference type="Gene3D" id="1.20.900.10">
    <property type="entry name" value="Dbl homology (DH) domain"/>
    <property type="match status" value="1"/>
</dbReference>
<feature type="region of interest" description="Disordered" evidence="1">
    <location>
        <begin position="238"/>
        <end position="357"/>
    </location>
</feature>
<feature type="compositionally biased region" description="Polar residues" evidence="1">
    <location>
        <begin position="60"/>
        <end position="71"/>
    </location>
</feature>
<dbReference type="PANTHER" id="PTHR45834">
    <property type="entry name" value="RHO GUANINE NUCLEOTIDE EXCHANGE FACTOR 9-RELATED"/>
    <property type="match status" value="1"/>
</dbReference>
<dbReference type="GO" id="GO:0005085">
    <property type="term" value="F:guanyl-nucleotide exchange factor activity"/>
    <property type="evidence" value="ECO:0007669"/>
    <property type="project" value="InterPro"/>
</dbReference>
<evidence type="ECO:0000256" key="1">
    <source>
        <dbReference type="SAM" id="MobiDB-lite"/>
    </source>
</evidence>
<dbReference type="Pfam" id="PF00621">
    <property type="entry name" value="RhoGEF"/>
    <property type="match status" value="1"/>
</dbReference>
<feature type="compositionally biased region" description="Low complexity" evidence="1">
    <location>
        <begin position="335"/>
        <end position="345"/>
    </location>
</feature>
<dbReference type="OMA" id="RTMQIIQ"/>
<feature type="compositionally biased region" description="Low complexity" evidence="1">
    <location>
        <begin position="186"/>
        <end position="203"/>
    </location>
</feature>
<dbReference type="SMART" id="SM00325">
    <property type="entry name" value="RhoGEF"/>
    <property type="match status" value="1"/>
</dbReference>
<accession>F4Q7C3</accession>
<evidence type="ECO:0000313" key="4">
    <source>
        <dbReference type="Proteomes" id="UP000007797"/>
    </source>
</evidence>
<reference evidence="4" key="1">
    <citation type="journal article" date="2011" name="Genome Res.">
        <title>Phylogeny-wide analysis of social amoeba genomes highlights ancient origins for complex intercellular communication.</title>
        <authorList>
            <person name="Heidel A.J."/>
            <person name="Lawal H.M."/>
            <person name="Felder M."/>
            <person name="Schilde C."/>
            <person name="Helps N.R."/>
            <person name="Tunggal B."/>
            <person name="Rivero F."/>
            <person name="John U."/>
            <person name="Schleicher M."/>
            <person name="Eichinger L."/>
            <person name="Platzer M."/>
            <person name="Noegel A.A."/>
            <person name="Schaap P."/>
            <person name="Gloeckner G."/>
        </authorList>
    </citation>
    <scope>NUCLEOTIDE SEQUENCE [LARGE SCALE GENOMIC DNA]</scope>
    <source>
        <strain evidence="4">SH3</strain>
    </source>
</reference>
<dbReference type="EMBL" id="GL883024">
    <property type="protein sequence ID" value="EGG16305.1"/>
    <property type="molecule type" value="Genomic_DNA"/>
</dbReference>
<sequence>MCSGGGEGDKQSIIENEFPPTSKSWLDNLIKTIIVLEEEAVNTSKEEEEEEGDIEDNDDQTATKSSQQQLTAAVDPEKDRPTTSKMEGLIQCKMCMKDTPKSLKNCQQCSNELGERCWRCNYLCKPNYKYCFKCNVKLNDITIPPYESIAQIPPFKGEKRAVSSSSSFKTSSSQPTYVSAVTPSRSFENSPVASSASSGVSMTSIPPIRSIIESINTRNQGSSVTTIIKIRRERDGASNAALGKGKPYATLKREKSTPTSTTTLMSPSKETSTSTPTPTTTSESLNTTPNNKDRSFELASPPSSSISSSPSSSSESIIISISPPPNHPIAIVSPNNNNNNNNNNNIAKPTTPSQSQSILTNIDNSRTTGSSVVCSPVLSFGEQESTSLQSTPRGELVADCLEDEQQRDGATPLLMPSDSLETISTPKRKSYGGEVSIESSTSLSSSHLMFDEIIDAFPTPPTACSPPSTTSTSNKHNSSGTNAHHHHHGHHHHNNNHHHHHNHHHHSGGGKGVPAATSTTTSTTTTTTTTNTTTLTTPNTAAAQQQSSSSSVSSSPLSQSNGHLPVLLTVNTAQQQAASHHHRRGSSTTSGEIILSPKSSGKTDHRTNLIKEIVSTEYDYINDLDTILQVFYKPLRDELKLISNEECASVFSNIEQIHQINKELYEKLTHNNQSSSIGEVFSLMSNSLDVYSVYCNYHQKSLESLNSLLKLPQVESFFNDIYSKPELRGMNLHSFLIKPVQRICKYPLLLRELLKATPSDHCDHSHLLSAVSQIEQIVNTINKEKMEMETWQRTMQIIQSLKGSENLQLSKRQLISEGNIQLIEGYNENISLFDTKKSTIKYKKGFYFLFDDLFLFTKQKNSTNFKLVMGIPLDTILVHSVAATADKHLISLVEIGIGGKRWTFLPPSKAICQTLLITVQKLIEKSWECRVSNPIDSSDRAARDLLSPTSSPANNSTHSPNIQKKKLTHRLVKSLVNIKI</sequence>
<dbReference type="PROSITE" id="PS50010">
    <property type="entry name" value="DH_2"/>
    <property type="match status" value="1"/>
</dbReference>
<evidence type="ECO:0000259" key="2">
    <source>
        <dbReference type="PROSITE" id="PS50010"/>
    </source>
</evidence>
<dbReference type="GO" id="GO:0035556">
    <property type="term" value="P:intracellular signal transduction"/>
    <property type="evidence" value="ECO:0007669"/>
    <property type="project" value="InterPro"/>
</dbReference>
<name>F4Q7C3_CACFS</name>
<feature type="compositionally biased region" description="Low complexity" evidence="1">
    <location>
        <begin position="257"/>
        <end position="290"/>
    </location>
</feature>
<dbReference type="InterPro" id="IPR053086">
    <property type="entry name" value="RhoGEF_domain"/>
</dbReference>
<dbReference type="GO" id="GO:0005829">
    <property type="term" value="C:cytosol"/>
    <property type="evidence" value="ECO:0007669"/>
    <property type="project" value="TreeGrafter"/>
</dbReference>
<dbReference type="KEGG" id="dfa:DFA_09335"/>